<keyword evidence="8" id="KW-1003">Cell membrane</keyword>
<keyword evidence="4 8" id="KW-1278">Translocase</keyword>
<feature type="transmembrane region" description="Helical" evidence="8">
    <location>
        <begin position="134"/>
        <end position="151"/>
    </location>
</feature>
<dbReference type="Proteomes" id="UP000029585">
    <property type="component" value="Unassembled WGS sequence"/>
</dbReference>
<evidence type="ECO:0000256" key="5">
    <source>
        <dbReference type="ARBA" id="ARBA00022982"/>
    </source>
</evidence>
<proteinExistence type="inferred from homology"/>
<dbReference type="PIRSF" id="PIRSF006102">
    <property type="entry name" value="NQR_DE"/>
    <property type="match status" value="1"/>
</dbReference>
<accession>A0A096DAH8</accession>
<gene>
    <name evidence="8" type="primary">rnfE</name>
    <name evidence="9" type="ORF">HMPREF9460_02693</name>
</gene>
<dbReference type="HAMAP" id="MF_00478">
    <property type="entry name" value="RsxE_RnfE"/>
    <property type="match status" value="1"/>
</dbReference>
<dbReference type="GO" id="GO:0012505">
    <property type="term" value="C:endomembrane system"/>
    <property type="evidence" value="ECO:0007669"/>
    <property type="project" value="UniProtKB-SubCell"/>
</dbReference>
<evidence type="ECO:0000256" key="1">
    <source>
        <dbReference type="ARBA" id="ARBA00004127"/>
    </source>
</evidence>
<evidence type="ECO:0000256" key="3">
    <source>
        <dbReference type="ARBA" id="ARBA00022692"/>
    </source>
</evidence>
<sequence>MNVMKQFRDGLFFQNPVTVQLLGMCSVMAITTTLFNGLGMGLSVLVILTLSNIIIAALRKIIPNNIRIACFIVVIAGFVTIVDLCLQAFIPALSKSLGLFIPLIVVNCIILGRAESFAYKNGIGASALDGIFQGLGYTMVLVIMCVVREFLGNGTIMGGLLEIGAEGQLVFGLGTAAGIRILPEGIPALGMILPVGGFLTLACVIAAMQYILNKPKKGDKKTEEVAK</sequence>
<comment type="caution">
    <text evidence="9">The sequence shown here is derived from an EMBL/GenBank/DDBJ whole genome shotgun (WGS) entry which is preliminary data.</text>
</comment>
<feature type="transmembrane region" description="Helical" evidence="8">
    <location>
        <begin position="37"/>
        <end position="58"/>
    </location>
</feature>
<keyword evidence="10" id="KW-1185">Reference proteome</keyword>
<evidence type="ECO:0000256" key="6">
    <source>
        <dbReference type="ARBA" id="ARBA00022989"/>
    </source>
</evidence>
<protein>
    <recommendedName>
        <fullName evidence="8">Ion-translocating oxidoreductase complex subunit E</fullName>
        <ecNumber evidence="8">7.-.-.-</ecNumber>
    </recommendedName>
    <alternativeName>
        <fullName evidence="8">Rnf electron transport complex subunit E</fullName>
    </alternativeName>
</protein>
<dbReference type="PATRIC" id="fig|742738.3.peg.2767"/>
<name>A0A096DAH8_FLAPL</name>
<dbReference type="EMBL" id="ADLO01000084">
    <property type="protein sequence ID" value="KGF54534.1"/>
    <property type="molecule type" value="Genomic_DNA"/>
</dbReference>
<evidence type="ECO:0000256" key="2">
    <source>
        <dbReference type="ARBA" id="ARBA00022448"/>
    </source>
</evidence>
<dbReference type="GeneID" id="63972977"/>
<dbReference type="AlphaFoldDB" id="A0A096DAH8"/>
<organism evidence="9 10">
    <name type="scientific">Flavonifractor plautii 1_3_50AFAA</name>
    <dbReference type="NCBI Taxonomy" id="742738"/>
    <lineage>
        <taxon>Bacteria</taxon>
        <taxon>Bacillati</taxon>
        <taxon>Bacillota</taxon>
        <taxon>Clostridia</taxon>
        <taxon>Eubacteriales</taxon>
        <taxon>Oscillospiraceae</taxon>
        <taxon>Flavonifractor</taxon>
    </lineage>
</organism>
<comment type="similarity">
    <text evidence="8">Belongs to the NqrDE/RnfAE family.</text>
</comment>
<dbReference type="NCBIfam" id="NF009070">
    <property type="entry name" value="PRK12405.1"/>
    <property type="match status" value="1"/>
</dbReference>
<evidence type="ECO:0000256" key="8">
    <source>
        <dbReference type="HAMAP-Rule" id="MF_00478"/>
    </source>
</evidence>
<feature type="transmembrane region" description="Helical" evidence="8">
    <location>
        <begin position="70"/>
        <end position="90"/>
    </location>
</feature>
<evidence type="ECO:0000256" key="4">
    <source>
        <dbReference type="ARBA" id="ARBA00022967"/>
    </source>
</evidence>
<keyword evidence="3 8" id="KW-0812">Transmembrane</keyword>
<dbReference type="Pfam" id="PF02508">
    <property type="entry name" value="Rnf-Nqr"/>
    <property type="match status" value="1"/>
</dbReference>
<dbReference type="PANTHER" id="PTHR30586">
    <property type="entry name" value="ELECTRON TRANSPORT COMPLEX PROTEIN RNFE"/>
    <property type="match status" value="1"/>
</dbReference>
<evidence type="ECO:0000256" key="7">
    <source>
        <dbReference type="ARBA" id="ARBA00023136"/>
    </source>
</evidence>
<dbReference type="GO" id="GO:0022900">
    <property type="term" value="P:electron transport chain"/>
    <property type="evidence" value="ECO:0007669"/>
    <property type="project" value="UniProtKB-UniRule"/>
</dbReference>
<feature type="transmembrane region" description="Helical" evidence="8">
    <location>
        <begin position="12"/>
        <end position="31"/>
    </location>
</feature>
<comment type="function">
    <text evidence="8">Part of a membrane-bound complex that couples electron transfer with translocation of ions across the membrane.</text>
</comment>
<dbReference type="InterPro" id="IPR010968">
    <property type="entry name" value="RnfE"/>
</dbReference>
<dbReference type="NCBIfam" id="TIGR01948">
    <property type="entry name" value="rnfE"/>
    <property type="match status" value="1"/>
</dbReference>
<comment type="subunit">
    <text evidence="8">The complex is composed of six subunits: RnfA, RnfB, RnfC, RnfD, RnfE and RnfG.</text>
</comment>
<feature type="transmembrane region" description="Helical" evidence="8">
    <location>
        <begin position="191"/>
        <end position="212"/>
    </location>
</feature>
<evidence type="ECO:0000313" key="9">
    <source>
        <dbReference type="EMBL" id="KGF54534.1"/>
    </source>
</evidence>
<keyword evidence="7 8" id="KW-0472">Membrane</keyword>
<dbReference type="RefSeq" id="WP_007489469.1">
    <property type="nucleotide sequence ID" value="NZ_KN174164.1"/>
</dbReference>
<keyword evidence="6 8" id="KW-1133">Transmembrane helix</keyword>
<dbReference type="EC" id="7.-.-.-" evidence="8"/>
<dbReference type="eggNOG" id="COG4660">
    <property type="taxonomic scope" value="Bacteria"/>
</dbReference>
<dbReference type="GO" id="GO:0005886">
    <property type="term" value="C:plasma membrane"/>
    <property type="evidence" value="ECO:0007669"/>
    <property type="project" value="UniProtKB-SubCell"/>
</dbReference>
<reference evidence="9 10" key="1">
    <citation type="submission" date="2011-08" db="EMBL/GenBank/DDBJ databases">
        <title>The Genome Sequence of Clostridium orbiscindens 1_3_50AFAA.</title>
        <authorList>
            <consortium name="The Broad Institute Genome Sequencing Platform"/>
            <person name="Earl A."/>
            <person name="Ward D."/>
            <person name="Feldgarden M."/>
            <person name="Gevers D."/>
            <person name="Daigneault M."/>
            <person name="Strauss J."/>
            <person name="Allen-Vercoe E."/>
            <person name="Young S.K."/>
            <person name="Zeng Q."/>
            <person name="Gargeya S."/>
            <person name="Fitzgerald M."/>
            <person name="Haas B."/>
            <person name="Abouelleil A."/>
            <person name="Alvarado L."/>
            <person name="Arachchi H.M."/>
            <person name="Berlin A."/>
            <person name="Brown A."/>
            <person name="Chapman S.B."/>
            <person name="Chen Z."/>
            <person name="Dunbar C."/>
            <person name="Freedman E."/>
            <person name="Gearin G."/>
            <person name="Gellesch M."/>
            <person name="Goldberg J."/>
            <person name="Griggs A."/>
            <person name="Gujja S."/>
            <person name="Heiman D."/>
            <person name="Howarth C."/>
            <person name="Larson L."/>
            <person name="Lui A."/>
            <person name="MacDonald P.J.P."/>
            <person name="Montmayeur A."/>
            <person name="Murphy C."/>
            <person name="Neiman D."/>
            <person name="Pearson M."/>
            <person name="Priest M."/>
            <person name="Roberts A."/>
            <person name="Saif S."/>
            <person name="Shea T."/>
            <person name="Shenoy N."/>
            <person name="Sisk P."/>
            <person name="Stolte C."/>
            <person name="Sykes S."/>
            <person name="Wortman J."/>
            <person name="Nusbaum C."/>
            <person name="Birren B."/>
        </authorList>
    </citation>
    <scope>NUCLEOTIDE SEQUENCE [LARGE SCALE GENOMIC DNA]</scope>
    <source>
        <strain evidence="9 10">1_3_50AFAA</strain>
    </source>
</reference>
<keyword evidence="2 8" id="KW-0813">Transport</keyword>
<evidence type="ECO:0000313" key="10">
    <source>
        <dbReference type="Proteomes" id="UP000029585"/>
    </source>
</evidence>
<dbReference type="InterPro" id="IPR003667">
    <property type="entry name" value="NqrDE/RnfAE"/>
</dbReference>
<keyword evidence="5 8" id="KW-0249">Electron transport</keyword>
<comment type="subcellular location">
    <subcellularLocation>
        <location evidence="8">Cell membrane</location>
        <topology evidence="8">Multi-pass membrane protein</topology>
    </subcellularLocation>
    <subcellularLocation>
        <location evidence="1">Endomembrane system</location>
        <topology evidence="1">Multi-pass membrane protein</topology>
    </subcellularLocation>
</comment>
<dbReference type="PANTHER" id="PTHR30586:SF0">
    <property type="entry name" value="ION-TRANSLOCATING OXIDOREDUCTASE COMPLEX SUBUNIT E"/>
    <property type="match status" value="1"/>
</dbReference>
<dbReference type="HOGENOM" id="CLU_046659_1_1_9"/>